<dbReference type="Gene3D" id="1.20.1510.10">
    <property type="entry name" value="Cation efflux protein transmembrane domain"/>
    <property type="match status" value="1"/>
</dbReference>
<dbReference type="OrthoDB" id="9944568at2759"/>
<dbReference type="InterPro" id="IPR002524">
    <property type="entry name" value="Cation_efflux"/>
</dbReference>
<dbReference type="PANTHER" id="PTHR45820:SF5">
    <property type="entry name" value="DIFFUSION FACILITATOR FAMILY METAL ION TRANSPORTER, PUTATIVE-RELATED"/>
    <property type="match status" value="1"/>
</dbReference>
<evidence type="ECO:0000256" key="5">
    <source>
        <dbReference type="ARBA" id="ARBA00022519"/>
    </source>
</evidence>
<evidence type="ECO:0000256" key="11">
    <source>
        <dbReference type="SAM" id="Phobius"/>
    </source>
</evidence>
<keyword evidence="10 11" id="KW-0472">Membrane</keyword>
<feature type="domain" description="Cation efflux protein transmembrane" evidence="12">
    <location>
        <begin position="12"/>
        <end position="234"/>
    </location>
</feature>
<dbReference type="AlphaFoldDB" id="A0A1E3BMK3"/>
<dbReference type="NCBIfam" id="TIGR01297">
    <property type="entry name" value="CDF"/>
    <property type="match status" value="1"/>
</dbReference>
<comment type="caution">
    <text evidence="14">The sequence shown here is derived from an EMBL/GenBank/DDBJ whole genome shotgun (WGS) entry which is preliminary data.</text>
</comment>
<accession>A0A1E3BMK3</accession>
<gene>
    <name evidence="14" type="ORF">SI65_02460</name>
</gene>
<evidence type="ECO:0000259" key="12">
    <source>
        <dbReference type="Pfam" id="PF01545"/>
    </source>
</evidence>
<dbReference type="FunFam" id="1.20.1510.10:FF:000016">
    <property type="entry name" value="Zinc transporter ZitB"/>
    <property type="match status" value="1"/>
</dbReference>
<sequence length="354" mass="39273">MAIRISRSQRLTAVIGIACIFFLAEISVGFYTHSLALVADAFHYLNDLVGFIVALVAVKVSERDDPPKSLTFGWQRSQLLGAFFNGALLFALGISIFLQSIERFVSLQRVENPKLIFIMGCNIMTIITTATVMVMVTVTVTATIMSMVMPHHGHKHQYQSKTASSGRDLGMMGVLLHVMGDAANNLGVMAAALVIWLTHYEGRYYADPGTSMGIGIMIILTSLPLMRHSGHILLESLPNGVSVDDVQHDLELIPGVLAIHELHIWRLNQQKVLASVHVVVSEHTMPEFLKIAKTMNECFHEYGIHSVTLQPEITSHVPVKEDQESEEMQYLRRKSLEKCQVVCSRVCEDLTCCG</sequence>
<dbReference type="SUPFAM" id="SSF160240">
    <property type="entry name" value="Cation efflux protein cytoplasmic domain-like"/>
    <property type="match status" value="1"/>
</dbReference>
<comment type="subcellular location">
    <subcellularLocation>
        <location evidence="1">Cell inner membrane</location>
        <topology evidence="1">Multi-pass membrane protein</topology>
    </subcellularLocation>
</comment>
<keyword evidence="4" id="KW-1003">Cell membrane</keyword>
<comment type="similarity">
    <text evidence="2">Belongs to the cation diffusion facilitator (CDF) transporter (TC 2.A.4) family. SLC30A subfamily.</text>
</comment>
<dbReference type="STRING" id="573508.A0A1E3BMK3"/>
<evidence type="ECO:0000256" key="8">
    <source>
        <dbReference type="ARBA" id="ARBA00022989"/>
    </source>
</evidence>
<dbReference type="SUPFAM" id="SSF161111">
    <property type="entry name" value="Cation efflux protein transmembrane domain-like"/>
    <property type="match status" value="1"/>
</dbReference>
<evidence type="ECO:0000313" key="15">
    <source>
        <dbReference type="Proteomes" id="UP000094569"/>
    </source>
</evidence>
<feature type="transmembrane region" description="Helical" evidence="11">
    <location>
        <begin position="169"/>
        <end position="197"/>
    </location>
</feature>
<dbReference type="Proteomes" id="UP000094569">
    <property type="component" value="Unassembled WGS sequence"/>
</dbReference>
<feature type="domain" description="Cation efflux protein cytoplasmic" evidence="13">
    <location>
        <begin position="239"/>
        <end position="312"/>
    </location>
</feature>
<dbReference type="InterPro" id="IPR036837">
    <property type="entry name" value="Cation_efflux_CTD_sf"/>
</dbReference>
<protein>
    <submittedName>
        <fullName evidence="14">Uncharacterized protein</fullName>
    </submittedName>
</protein>
<proteinExistence type="inferred from homology"/>
<evidence type="ECO:0000256" key="1">
    <source>
        <dbReference type="ARBA" id="ARBA00004429"/>
    </source>
</evidence>
<feature type="transmembrane region" description="Helical" evidence="11">
    <location>
        <begin position="37"/>
        <end position="58"/>
    </location>
</feature>
<feature type="transmembrane region" description="Helical" evidence="11">
    <location>
        <begin position="79"/>
        <end position="101"/>
    </location>
</feature>
<dbReference type="VEuPathDB" id="FungiDB:SI65_02460"/>
<dbReference type="Pfam" id="PF01545">
    <property type="entry name" value="Cation_efflux"/>
    <property type="match status" value="1"/>
</dbReference>
<evidence type="ECO:0000259" key="13">
    <source>
        <dbReference type="Pfam" id="PF16916"/>
    </source>
</evidence>
<feature type="transmembrane region" description="Helical" evidence="11">
    <location>
        <begin position="116"/>
        <end position="148"/>
    </location>
</feature>
<evidence type="ECO:0000256" key="2">
    <source>
        <dbReference type="ARBA" id="ARBA00008873"/>
    </source>
</evidence>
<evidence type="ECO:0000256" key="10">
    <source>
        <dbReference type="ARBA" id="ARBA00023136"/>
    </source>
</evidence>
<keyword evidence="7" id="KW-0862">Zinc</keyword>
<keyword evidence="8 11" id="KW-1133">Transmembrane helix</keyword>
<dbReference type="GO" id="GO:0005886">
    <property type="term" value="C:plasma membrane"/>
    <property type="evidence" value="ECO:0007669"/>
    <property type="project" value="UniProtKB-SubCell"/>
</dbReference>
<dbReference type="GO" id="GO:0005385">
    <property type="term" value="F:zinc ion transmembrane transporter activity"/>
    <property type="evidence" value="ECO:0007669"/>
    <property type="project" value="TreeGrafter"/>
</dbReference>
<keyword evidence="15" id="KW-1185">Reference proteome</keyword>
<organism evidence="14 15">
    <name type="scientific">Aspergillus cristatus</name>
    <name type="common">Chinese Fuzhuan brick tea-fermentation fungus</name>
    <name type="synonym">Eurotium cristatum</name>
    <dbReference type="NCBI Taxonomy" id="573508"/>
    <lineage>
        <taxon>Eukaryota</taxon>
        <taxon>Fungi</taxon>
        <taxon>Dikarya</taxon>
        <taxon>Ascomycota</taxon>
        <taxon>Pezizomycotina</taxon>
        <taxon>Eurotiomycetes</taxon>
        <taxon>Eurotiomycetidae</taxon>
        <taxon>Eurotiales</taxon>
        <taxon>Aspergillaceae</taxon>
        <taxon>Aspergillus</taxon>
        <taxon>Aspergillus subgen. Aspergillus</taxon>
    </lineage>
</organism>
<evidence type="ECO:0000256" key="7">
    <source>
        <dbReference type="ARBA" id="ARBA00022833"/>
    </source>
</evidence>
<evidence type="ECO:0000256" key="9">
    <source>
        <dbReference type="ARBA" id="ARBA00023065"/>
    </source>
</evidence>
<keyword evidence="6 11" id="KW-0812">Transmembrane</keyword>
<name>A0A1E3BMK3_ASPCR</name>
<evidence type="ECO:0000256" key="6">
    <source>
        <dbReference type="ARBA" id="ARBA00022692"/>
    </source>
</evidence>
<dbReference type="InterPro" id="IPR058533">
    <property type="entry name" value="Cation_efflux_TM"/>
</dbReference>
<keyword evidence="9" id="KW-0406">Ion transport</keyword>
<dbReference type="PANTHER" id="PTHR45820">
    <property type="entry name" value="FI23527P1"/>
    <property type="match status" value="1"/>
</dbReference>
<dbReference type="Pfam" id="PF16916">
    <property type="entry name" value="ZT_dimer"/>
    <property type="match status" value="1"/>
</dbReference>
<feature type="transmembrane region" description="Helical" evidence="11">
    <location>
        <begin position="12"/>
        <end position="31"/>
    </location>
</feature>
<dbReference type="InterPro" id="IPR027470">
    <property type="entry name" value="Cation_efflux_CTD"/>
</dbReference>
<keyword evidence="5" id="KW-0997">Cell inner membrane</keyword>
<dbReference type="GO" id="GO:0006882">
    <property type="term" value="P:intracellular zinc ion homeostasis"/>
    <property type="evidence" value="ECO:0007669"/>
    <property type="project" value="TreeGrafter"/>
</dbReference>
<evidence type="ECO:0000256" key="3">
    <source>
        <dbReference type="ARBA" id="ARBA00022448"/>
    </source>
</evidence>
<evidence type="ECO:0000313" key="14">
    <source>
        <dbReference type="EMBL" id="ODM21616.1"/>
    </source>
</evidence>
<reference evidence="14 15" key="1">
    <citation type="journal article" date="2016" name="BMC Genomics">
        <title>Comparative genomic and transcriptomic analyses of the Fuzhuan brick tea-fermentation fungus Aspergillus cristatus.</title>
        <authorList>
            <person name="Ge Y."/>
            <person name="Wang Y."/>
            <person name="Liu Y."/>
            <person name="Tan Y."/>
            <person name="Ren X."/>
            <person name="Zhang X."/>
            <person name="Hyde K.D."/>
            <person name="Liu Y."/>
            <person name="Liu Z."/>
        </authorList>
    </citation>
    <scope>NUCLEOTIDE SEQUENCE [LARGE SCALE GENOMIC DNA]</scope>
    <source>
        <strain evidence="14 15">GZAAS20.1005</strain>
    </source>
</reference>
<dbReference type="EMBL" id="JXNT01000002">
    <property type="protein sequence ID" value="ODM21616.1"/>
    <property type="molecule type" value="Genomic_DNA"/>
</dbReference>
<keyword evidence="3" id="KW-0813">Transport</keyword>
<evidence type="ECO:0000256" key="4">
    <source>
        <dbReference type="ARBA" id="ARBA00022475"/>
    </source>
</evidence>
<dbReference type="InterPro" id="IPR027469">
    <property type="entry name" value="Cation_efflux_TMD_sf"/>
</dbReference>